<feature type="transmembrane region" description="Helical" evidence="1">
    <location>
        <begin position="145"/>
        <end position="164"/>
    </location>
</feature>
<evidence type="ECO:0000259" key="2">
    <source>
        <dbReference type="Pfam" id="PF07885"/>
    </source>
</evidence>
<dbReference type="GO" id="GO:0034220">
    <property type="term" value="P:monoatomic ion transmembrane transport"/>
    <property type="evidence" value="ECO:0007669"/>
    <property type="project" value="UniProtKB-KW"/>
</dbReference>
<keyword evidence="1" id="KW-1133">Transmembrane helix</keyword>
<dbReference type="SUPFAM" id="SSF81324">
    <property type="entry name" value="Voltage-gated potassium channels"/>
    <property type="match status" value="1"/>
</dbReference>
<dbReference type="Gene3D" id="1.10.287.70">
    <property type="match status" value="1"/>
</dbReference>
<evidence type="ECO:0000256" key="1">
    <source>
        <dbReference type="SAM" id="Phobius"/>
    </source>
</evidence>
<feature type="transmembrane region" description="Helical" evidence="1">
    <location>
        <begin position="49"/>
        <end position="67"/>
    </location>
</feature>
<feature type="transmembrane region" description="Helical" evidence="1">
    <location>
        <begin position="101"/>
        <end position="125"/>
    </location>
</feature>
<dbReference type="Proteomes" id="UP000246018">
    <property type="component" value="Unassembled WGS sequence"/>
</dbReference>
<dbReference type="OrthoDB" id="8477930at2"/>
<dbReference type="Pfam" id="PF07885">
    <property type="entry name" value="Ion_trans_2"/>
    <property type="match status" value="1"/>
</dbReference>
<sequence>MRVNTDRSSSSRPSVRWARRRSPVTKRLATPTWPLGARLLGAYVPGMDWLLRAGGALIVLVVLRDIFHTLWHPQGFGSLARGAVRIVWRGRHLVGLRRRELIGPLGMLLAVALWTALTVVGWALIYLPSISDGFYYEASLRPEQSSGFVTALYLSLVTAATLGFGDITPASSALRLLTPVESLIGFVLLTAAISWILQIYPALGRRRATAVHLHALADDDTAALVRDGDPAIASGILHAVSRDLAVVAVDMTQYAESYYFVENDEPMSLAANLPYALALVEAGLGAASSEVRSAARVLRSCVEQVTDRIAITHLGTEGSVEEVLRAFAQDHRRPD</sequence>
<evidence type="ECO:0000313" key="3">
    <source>
        <dbReference type="EMBL" id="PVG80981.1"/>
    </source>
</evidence>
<accession>A0A2T8F5I4</accession>
<evidence type="ECO:0000313" key="4">
    <source>
        <dbReference type="Proteomes" id="UP000246018"/>
    </source>
</evidence>
<reference evidence="3 4" key="1">
    <citation type="submission" date="2018-04" db="EMBL/GenBank/DDBJ databases">
        <title>Genome of Nocardioides gansuensis WSJ-1.</title>
        <authorList>
            <person name="Wu S."/>
            <person name="Wang G."/>
        </authorList>
    </citation>
    <scope>NUCLEOTIDE SEQUENCE [LARGE SCALE GENOMIC DNA]</scope>
    <source>
        <strain evidence="3 4">WSJ-1</strain>
    </source>
</reference>
<keyword evidence="3" id="KW-0407">Ion channel</keyword>
<dbReference type="EMBL" id="QDGZ01000011">
    <property type="protein sequence ID" value="PVG80981.1"/>
    <property type="molecule type" value="Genomic_DNA"/>
</dbReference>
<proteinExistence type="predicted"/>
<keyword evidence="4" id="KW-1185">Reference proteome</keyword>
<comment type="caution">
    <text evidence="3">The sequence shown here is derived from an EMBL/GenBank/DDBJ whole genome shotgun (WGS) entry which is preliminary data.</text>
</comment>
<keyword evidence="3" id="KW-0813">Transport</keyword>
<gene>
    <name evidence="3" type="ORF">DDE18_20705</name>
</gene>
<keyword evidence="1" id="KW-0812">Transmembrane</keyword>
<organism evidence="3 4">
    <name type="scientific">Nocardioides gansuensis</name>
    <dbReference type="NCBI Taxonomy" id="2138300"/>
    <lineage>
        <taxon>Bacteria</taxon>
        <taxon>Bacillati</taxon>
        <taxon>Actinomycetota</taxon>
        <taxon>Actinomycetes</taxon>
        <taxon>Propionibacteriales</taxon>
        <taxon>Nocardioidaceae</taxon>
        <taxon>Nocardioides</taxon>
    </lineage>
</organism>
<feature type="domain" description="Potassium channel" evidence="2">
    <location>
        <begin position="133"/>
        <end position="197"/>
    </location>
</feature>
<name>A0A2T8F5I4_9ACTN</name>
<keyword evidence="3" id="KW-0406">Ion transport</keyword>
<dbReference type="InterPro" id="IPR013099">
    <property type="entry name" value="K_chnl_dom"/>
</dbReference>
<protein>
    <submittedName>
        <fullName evidence="3">Two pore domain potassium channel family protein</fullName>
    </submittedName>
</protein>
<keyword evidence="1" id="KW-0472">Membrane</keyword>
<feature type="transmembrane region" description="Helical" evidence="1">
    <location>
        <begin position="176"/>
        <end position="197"/>
    </location>
</feature>
<dbReference type="AlphaFoldDB" id="A0A2T8F5I4"/>